<gene>
    <name evidence="1" type="ORF">BG04_873</name>
</gene>
<name>A0A0B6AAZ6_PRIM2</name>
<dbReference type="SUPFAM" id="SSF55729">
    <property type="entry name" value="Acyl-CoA N-acyltransferases (Nat)"/>
    <property type="match status" value="1"/>
</dbReference>
<sequence>MDNTVNVALTFYSEAYESSIHSYTLPEEQLIYTALPTEAIAKCKQERDRTPVLILAVNKLAGFFVLDAGEAVKEYTESSGALLIRSYSIHPDYQGKGVGKKSLKLLPFFINRHFPTINKVVLGVNYKNTAAQHLYKRSGFVDTNRHIFGSQGKQFVYQMDIKKA</sequence>
<dbReference type="Gene3D" id="3.40.630.30">
    <property type="match status" value="1"/>
</dbReference>
<proteinExistence type="predicted"/>
<evidence type="ECO:0000313" key="1">
    <source>
        <dbReference type="EMBL" id="AJI22110.1"/>
    </source>
</evidence>
<dbReference type="InterPro" id="IPR000182">
    <property type="entry name" value="GNAT_dom"/>
</dbReference>
<accession>A0A0B6AAZ6</accession>
<dbReference type="HOGENOM" id="CLU_111226_2_0_9"/>
<dbReference type="GO" id="GO:0016747">
    <property type="term" value="F:acyltransferase activity, transferring groups other than amino-acyl groups"/>
    <property type="evidence" value="ECO:0007669"/>
    <property type="project" value="InterPro"/>
</dbReference>
<dbReference type="Proteomes" id="UP000031829">
    <property type="component" value="Chromosome"/>
</dbReference>
<dbReference type="PROSITE" id="PS51186">
    <property type="entry name" value="GNAT"/>
    <property type="match status" value="1"/>
</dbReference>
<keyword evidence="1" id="KW-0808">Transferase</keyword>
<dbReference type="InterPro" id="IPR016181">
    <property type="entry name" value="Acyl_CoA_acyltransferase"/>
</dbReference>
<dbReference type="Pfam" id="PF00583">
    <property type="entry name" value="Acetyltransf_1"/>
    <property type="match status" value="1"/>
</dbReference>
<dbReference type="GeneID" id="93644356"/>
<evidence type="ECO:0000313" key="2">
    <source>
        <dbReference type="Proteomes" id="UP000031829"/>
    </source>
</evidence>
<dbReference type="CDD" id="cd04301">
    <property type="entry name" value="NAT_SF"/>
    <property type="match status" value="1"/>
</dbReference>
<dbReference type="EMBL" id="CP009920">
    <property type="protein sequence ID" value="AJI22110.1"/>
    <property type="molecule type" value="Genomic_DNA"/>
</dbReference>
<dbReference type="AlphaFoldDB" id="A0A0B6AAZ6"/>
<protein>
    <submittedName>
        <fullName evidence="1">Acetyltransferase family protein</fullName>
    </submittedName>
</protein>
<dbReference type="KEGG" id="bmeg:BG04_873"/>
<reference evidence="1 2" key="1">
    <citation type="journal article" date="2015" name="Genome Announc.">
        <title>Complete genome sequences for 35 biothreat assay-relevant bacillus species.</title>
        <authorList>
            <person name="Johnson S.L."/>
            <person name="Daligault H.E."/>
            <person name="Davenport K.W."/>
            <person name="Jaissle J."/>
            <person name="Frey K.G."/>
            <person name="Ladner J.T."/>
            <person name="Broomall S.M."/>
            <person name="Bishop-Lilly K.A."/>
            <person name="Bruce D.C."/>
            <person name="Gibbons H.S."/>
            <person name="Coyne S.R."/>
            <person name="Lo C.C."/>
            <person name="Meincke L."/>
            <person name="Munk A.C."/>
            <person name="Koroleva G.I."/>
            <person name="Rosenzweig C.N."/>
            <person name="Palacios G.F."/>
            <person name="Redden C.L."/>
            <person name="Minogue T.D."/>
            <person name="Chain P.S."/>
        </authorList>
    </citation>
    <scope>NUCLEOTIDE SEQUENCE [LARGE SCALE GENOMIC DNA]</scope>
    <source>
        <strain evidence="2">ATCC 14581 / DSM 32 / JCM 2506 / NBRC 15308 / NCIMB 9376 / NCTC 10342 / NRRL B-14308 / VKM B-512</strain>
    </source>
</reference>
<organism evidence="1 2">
    <name type="scientific">Priestia megaterium (strain ATCC 14581 / DSM 32 / CCUG 1817 / JCM 2506 / NBRC 15308 / NCIMB 9376 / NCTC 10342 / NRRL B-14308 / VKM B-512 / Ford 19)</name>
    <name type="common">Bacillus megaterium</name>
    <dbReference type="NCBI Taxonomy" id="1348623"/>
    <lineage>
        <taxon>Bacteria</taxon>
        <taxon>Bacillati</taxon>
        <taxon>Bacillota</taxon>
        <taxon>Bacilli</taxon>
        <taxon>Bacillales</taxon>
        <taxon>Bacillaceae</taxon>
        <taxon>Priestia</taxon>
    </lineage>
</organism>
<dbReference type="RefSeq" id="WP_034649476.1">
    <property type="nucleotide sequence ID" value="NZ_BCVB01000001.1"/>
</dbReference>